<comment type="caution">
    <text evidence="3">The sequence shown here is derived from an EMBL/GenBank/DDBJ whole genome shotgun (WGS) entry which is preliminary data.</text>
</comment>
<reference evidence="3 4" key="1">
    <citation type="journal article" date="2003" name="Int. J. Syst. Evol. Microbiol.">
        <title>Kocuria polaris sp. nov., an orange-pigmented psychrophilic bacterium isolated from an Antarctic cyanobacterial mat sample.</title>
        <authorList>
            <person name="Reddy G.S."/>
            <person name="Prakash J.S."/>
            <person name="Prabahar V."/>
            <person name="Matsumoto G.I."/>
            <person name="Stackebrandt E."/>
            <person name="Shivaji S."/>
        </authorList>
    </citation>
    <scope>NUCLEOTIDE SEQUENCE [LARGE SCALE GENOMIC DNA]</scope>
    <source>
        <strain evidence="3 4">CMS 76or</strain>
    </source>
</reference>
<dbReference type="OrthoDB" id="1413770at2"/>
<dbReference type="Pfam" id="PF20789">
    <property type="entry name" value="4HBT_3C"/>
    <property type="match status" value="1"/>
</dbReference>
<dbReference type="InterPro" id="IPR049450">
    <property type="entry name" value="ACOT8-like_C"/>
</dbReference>
<evidence type="ECO:0000313" key="4">
    <source>
        <dbReference type="Proteomes" id="UP000030466"/>
    </source>
</evidence>
<name>A0A0A6VPT1_KOCRO</name>
<dbReference type="InterPro" id="IPR049449">
    <property type="entry name" value="TesB_ACOT8-like_N"/>
</dbReference>
<sequence length="277" mass="29636">MTTSAQAVGHLGADGEEYPDAYFVRLDRTRFRSTLHSQGAWSEAEQHMGAASGLLAHAVEADHPRADLLPVRFSYDILGFIPGGEVEVTTRVVRPGRTIELVEATMSHAGRSCIRLSVWRLLRGETADTAGTHREALPPVGDALPATMTGRWPGGYIASLEGRTVREHRPGRAAMWLRAPHAVVAGEESSTTARFLAAVDAANGIAVRVGPDEMVFPNVDLSVHLVREPVSPWVGLDTHVTFGDTGVGLTESALHDEAGYLGQVAQSLTIRPLPVSG</sequence>
<feature type="domain" description="Acyl-CoA thioesterase-like N-terminal HotDog" evidence="1">
    <location>
        <begin position="39"/>
        <end position="120"/>
    </location>
</feature>
<proteinExistence type="predicted"/>
<keyword evidence="4" id="KW-1185">Reference proteome</keyword>
<dbReference type="InterPro" id="IPR029069">
    <property type="entry name" value="HotDog_dom_sf"/>
</dbReference>
<accession>A0A0A6VPT1</accession>
<evidence type="ECO:0000313" key="3">
    <source>
        <dbReference type="EMBL" id="KHD97045.1"/>
    </source>
</evidence>
<dbReference type="EMBL" id="JSUH01000010">
    <property type="protein sequence ID" value="KHD97045.1"/>
    <property type="molecule type" value="Genomic_DNA"/>
</dbReference>
<feature type="domain" description="Acyl-CoA thioesterase-like C-terminal" evidence="2">
    <location>
        <begin position="146"/>
        <end position="269"/>
    </location>
</feature>
<dbReference type="SUPFAM" id="SSF54637">
    <property type="entry name" value="Thioesterase/thiol ester dehydrase-isomerase"/>
    <property type="match status" value="1"/>
</dbReference>
<dbReference type="AlphaFoldDB" id="A0A0A6VPT1"/>
<gene>
    <name evidence="3" type="ORF">GY22_11590</name>
</gene>
<dbReference type="Proteomes" id="UP000030466">
    <property type="component" value="Unassembled WGS sequence"/>
</dbReference>
<protein>
    <submittedName>
        <fullName evidence="3">Thioesterase</fullName>
    </submittedName>
</protein>
<dbReference type="RefSeq" id="WP_035927749.1">
    <property type="nucleotide sequence ID" value="NZ_JSUH01000010.1"/>
</dbReference>
<dbReference type="Pfam" id="PF13622">
    <property type="entry name" value="4HBT_3"/>
    <property type="match status" value="1"/>
</dbReference>
<evidence type="ECO:0000259" key="1">
    <source>
        <dbReference type="Pfam" id="PF13622"/>
    </source>
</evidence>
<dbReference type="InterPro" id="IPR042171">
    <property type="entry name" value="Acyl-CoA_hotdog"/>
</dbReference>
<organism evidence="3 4">
    <name type="scientific">Kocuria rosea subsp. polaris</name>
    <dbReference type="NCBI Taxonomy" id="136273"/>
    <lineage>
        <taxon>Bacteria</taxon>
        <taxon>Bacillati</taxon>
        <taxon>Actinomycetota</taxon>
        <taxon>Actinomycetes</taxon>
        <taxon>Micrococcales</taxon>
        <taxon>Micrococcaceae</taxon>
        <taxon>Kocuria</taxon>
    </lineage>
</organism>
<evidence type="ECO:0000259" key="2">
    <source>
        <dbReference type="Pfam" id="PF20789"/>
    </source>
</evidence>
<dbReference type="Gene3D" id="2.40.160.210">
    <property type="entry name" value="Acyl-CoA thioesterase, double hotdog domain"/>
    <property type="match status" value="1"/>
</dbReference>